<protein>
    <recommendedName>
        <fullName evidence="2">Helicase C-terminal domain-containing protein</fullName>
    </recommendedName>
</protein>
<organism evidence="3 4">
    <name type="scientific">Brassica napus</name>
    <name type="common">Rape</name>
    <dbReference type="NCBI Taxonomy" id="3708"/>
    <lineage>
        <taxon>Eukaryota</taxon>
        <taxon>Viridiplantae</taxon>
        <taxon>Streptophyta</taxon>
        <taxon>Embryophyta</taxon>
        <taxon>Tracheophyta</taxon>
        <taxon>Spermatophyta</taxon>
        <taxon>Magnoliopsida</taxon>
        <taxon>eudicotyledons</taxon>
        <taxon>Gunneridae</taxon>
        <taxon>Pentapetalae</taxon>
        <taxon>rosids</taxon>
        <taxon>malvids</taxon>
        <taxon>Brassicales</taxon>
        <taxon>Brassicaceae</taxon>
        <taxon>Brassiceae</taxon>
        <taxon>Brassica</taxon>
    </lineage>
</organism>
<dbReference type="InterPro" id="IPR027417">
    <property type="entry name" value="P-loop_NTPase"/>
</dbReference>
<dbReference type="Pfam" id="PF00271">
    <property type="entry name" value="Helicase_C"/>
    <property type="match status" value="1"/>
</dbReference>
<sequence>MNKFRSFKSRVLIASDVWAGGIDSCRFLMWSIMIYRKPELYIHRIGRAGRFGWEGVAISRLTFCDMKTLWDMELYHGTRIREMPADLA</sequence>
<evidence type="ECO:0000313" key="4">
    <source>
        <dbReference type="Proteomes" id="UP000824890"/>
    </source>
</evidence>
<comment type="caution">
    <text evidence="3">The sequence shown here is derived from an EMBL/GenBank/DDBJ whole genome shotgun (WGS) entry which is preliminary data.</text>
</comment>
<dbReference type="Gene3D" id="3.40.50.300">
    <property type="entry name" value="P-loop containing nucleotide triphosphate hydrolases"/>
    <property type="match status" value="1"/>
</dbReference>
<reference evidence="3 4" key="1">
    <citation type="submission" date="2021-05" db="EMBL/GenBank/DDBJ databases">
        <title>Genome Assembly of Synthetic Allotetraploid Brassica napus Reveals Homoeologous Exchanges between Subgenomes.</title>
        <authorList>
            <person name="Davis J.T."/>
        </authorList>
    </citation>
    <scope>NUCLEOTIDE SEQUENCE [LARGE SCALE GENOMIC DNA]</scope>
    <source>
        <strain evidence="4">cv. Da-Ae</strain>
        <tissue evidence="3">Seedling</tissue>
    </source>
</reference>
<dbReference type="Proteomes" id="UP000824890">
    <property type="component" value="Unassembled WGS sequence"/>
</dbReference>
<dbReference type="PANTHER" id="PTHR47958">
    <property type="entry name" value="ATP-DEPENDENT RNA HELICASE DBP3"/>
    <property type="match status" value="1"/>
</dbReference>
<evidence type="ECO:0000259" key="2">
    <source>
        <dbReference type="Pfam" id="PF00271"/>
    </source>
</evidence>
<keyword evidence="4" id="KW-1185">Reference proteome</keyword>
<dbReference type="EMBL" id="JAGKQM010000005">
    <property type="protein sequence ID" value="KAH0926332.1"/>
    <property type="molecule type" value="Genomic_DNA"/>
</dbReference>
<dbReference type="InterPro" id="IPR001650">
    <property type="entry name" value="Helicase_C-like"/>
</dbReference>
<evidence type="ECO:0000256" key="1">
    <source>
        <dbReference type="ARBA" id="ARBA00022884"/>
    </source>
</evidence>
<name>A0ABQ8DBI2_BRANA</name>
<keyword evidence="1" id="KW-0694">RNA-binding</keyword>
<gene>
    <name evidence="3" type="ORF">HID58_018588</name>
</gene>
<proteinExistence type="predicted"/>
<feature type="domain" description="Helicase C-terminal" evidence="2">
    <location>
        <begin position="1"/>
        <end position="52"/>
    </location>
</feature>
<accession>A0ABQ8DBI2</accession>
<dbReference type="SUPFAM" id="SSF52540">
    <property type="entry name" value="P-loop containing nucleoside triphosphate hydrolases"/>
    <property type="match status" value="1"/>
</dbReference>
<evidence type="ECO:0000313" key="3">
    <source>
        <dbReference type="EMBL" id="KAH0926332.1"/>
    </source>
</evidence>